<feature type="compositionally biased region" description="Basic and acidic residues" evidence="1">
    <location>
        <begin position="108"/>
        <end position="122"/>
    </location>
</feature>
<feature type="compositionally biased region" description="Low complexity" evidence="1">
    <location>
        <begin position="203"/>
        <end position="217"/>
    </location>
</feature>
<dbReference type="OrthoDB" id="1921902at2759"/>
<feature type="compositionally biased region" description="Basic and acidic residues" evidence="1">
    <location>
        <begin position="162"/>
        <end position="176"/>
    </location>
</feature>
<name>A0A8X8XQ13_SALSN</name>
<reference evidence="2" key="1">
    <citation type="submission" date="2018-01" db="EMBL/GenBank/DDBJ databases">
        <authorList>
            <person name="Mao J.F."/>
        </authorList>
    </citation>
    <scope>NUCLEOTIDE SEQUENCE</scope>
    <source>
        <strain evidence="2">Huo1</strain>
        <tissue evidence="2">Leaf</tissue>
    </source>
</reference>
<evidence type="ECO:0000313" key="3">
    <source>
        <dbReference type="Proteomes" id="UP000298416"/>
    </source>
</evidence>
<dbReference type="PANTHER" id="PTHR36022:SF1">
    <property type="entry name" value="GPI-ANCHORED ADHESIN-LIKE PROTEIN"/>
    <property type="match status" value="1"/>
</dbReference>
<feature type="compositionally biased region" description="Polar residues" evidence="1">
    <location>
        <begin position="36"/>
        <end position="56"/>
    </location>
</feature>
<feature type="compositionally biased region" description="Basic and acidic residues" evidence="1">
    <location>
        <begin position="9"/>
        <end position="28"/>
    </location>
</feature>
<accession>A0A8X8XQ13</accession>
<feature type="compositionally biased region" description="Low complexity" evidence="1">
    <location>
        <begin position="57"/>
        <end position="87"/>
    </location>
</feature>
<comment type="caution">
    <text evidence="2">The sequence shown here is derived from an EMBL/GenBank/DDBJ whole genome shotgun (WGS) entry which is preliminary data.</text>
</comment>
<dbReference type="AlphaFoldDB" id="A0A8X8XQ13"/>
<gene>
    <name evidence="2" type="ORF">SASPL_123327</name>
</gene>
<evidence type="ECO:0000313" key="2">
    <source>
        <dbReference type="EMBL" id="KAG6415908.1"/>
    </source>
</evidence>
<dbReference type="EMBL" id="PNBA02000008">
    <property type="protein sequence ID" value="KAG6415908.1"/>
    <property type="molecule type" value="Genomic_DNA"/>
</dbReference>
<organism evidence="2">
    <name type="scientific">Salvia splendens</name>
    <name type="common">Scarlet sage</name>
    <dbReference type="NCBI Taxonomy" id="180675"/>
    <lineage>
        <taxon>Eukaryota</taxon>
        <taxon>Viridiplantae</taxon>
        <taxon>Streptophyta</taxon>
        <taxon>Embryophyta</taxon>
        <taxon>Tracheophyta</taxon>
        <taxon>Spermatophyta</taxon>
        <taxon>Magnoliopsida</taxon>
        <taxon>eudicotyledons</taxon>
        <taxon>Gunneridae</taxon>
        <taxon>Pentapetalae</taxon>
        <taxon>asterids</taxon>
        <taxon>lamiids</taxon>
        <taxon>Lamiales</taxon>
        <taxon>Lamiaceae</taxon>
        <taxon>Nepetoideae</taxon>
        <taxon>Mentheae</taxon>
        <taxon>Salviinae</taxon>
        <taxon>Salvia</taxon>
        <taxon>Salvia subgen. Calosphace</taxon>
        <taxon>core Calosphace</taxon>
    </lineage>
</organism>
<proteinExistence type="predicted"/>
<dbReference type="Proteomes" id="UP000298416">
    <property type="component" value="Unassembled WGS sequence"/>
</dbReference>
<reference evidence="2" key="2">
    <citation type="submission" date="2020-08" db="EMBL/GenBank/DDBJ databases">
        <title>Plant Genome Project.</title>
        <authorList>
            <person name="Zhang R.-G."/>
        </authorList>
    </citation>
    <scope>NUCLEOTIDE SEQUENCE</scope>
    <source>
        <strain evidence="2">Huo1</strain>
        <tissue evidence="2">Leaf</tissue>
    </source>
</reference>
<feature type="compositionally biased region" description="Polar residues" evidence="1">
    <location>
        <begin position="137"/>
        <end position="151"/>
    </location>
</feature>
<keyword evidence="3" id="KW-1185">Reference proteome</keyword>
<protein>
    <submittedName>
        <fullName evidence="2">Uncharacterized protein</fullName>
    </submittedName>
</protein>
<dbReference type="PANTHER" id="PTHR36022">
    <property type="entry name" value="GPI-ANCHORED ADHESIN-LIKE PROTEIN"/>
    <property type="match status" value="1"/>
</dbReference>
<sequence>MSDNGGSENRVELEAGEERQTTFQEEKHKQRFKKSPLQNLNSLHFPKSNTKFTSNPSSSAAAPRNGCLRISLSSNSSSDASLPSSSSLERKPRSLPKVGSSFHLKSLRSKENEFPRKPFSDKPKRKQQLFVGRGNGKSKTNPISKTAQMSKISCVRGNSVKKGSEELKLRRSREIGLSETPLMSLNPVGSSGVRRNAAEESGSRTANGGSGNGSATSVKTPPVEISVSPEIQSKMLVLKSAATPVCYGTGHLLSVATDKRKCRRRGSLRGGCEKVNLFNEVNDENVVGDLQDPLMIPLPSEASVRWLLSPCNEGGEDQGSDSKNKCEISCGNYSLSPSTLCGNVCELGSDSEFRGSGSIDDVANRTKAEIFKLSRQQNSDRDDKICDALFAATPNSISNGNNVSLGEGNSSVVSLGCLSSGNLIQTPNSECSSYECIRGSNVEANQASSVQFELDSIAESLDAVSFSSRCESLAYAGFDSSSRSAVPVQLERNVCTSDSSSTLENLRLNQIRISWRDGIECSIDERDVFDCFPCVSDEEIGGSYQQLKPYRMSHSSKEKDQWMDDDVSPIRLEYEPCVCAALKDKATRDRTDACAESICTNGGDLAVSCDSD</sequence>
<feature type="region of interest" description="Disordered" evidence="1">
    <location>
        <begin position="1"/>
        <end position="224"/>
    </location>
</feature>
<evidence type="ECO:0000256" key="1">
    <source>
        <dbReference type="SAM" id="MobiDB-lite"/>
    </source>
</evidence>